<feature type="transmembrane region" description="Helical" evidence="1">
    <location>
        <begin position="144"/>
        <end position="164"/>
    </location>
</feature>
<dbReference type="EMBL" id="AHMY02000054">
    <property type="protein sequence ID" value="EKO14480.1"/>
    <property type="molecule type" value="Genomic_DNA"/>
</dbReference>
<feature type="transmembrane region" description="Helical" evidence="1">
    <location>
        <begin position="58"/>
        <end position="81"/>
    </location>
</feature>
<feature type="transmembrane region" description="Helical" evidence="1">
    <location>
        <begin position="25"/>
        <end position="46"/>
    </location>
</feature>
<dbReference type="GO" id="GO:0005886">
    <property type="term" value="C:plasma membrane"/>
    <property type="evidence" value="ECO:0007669"/>
    <property type="project" value="TreeGrafter"/>
</dbReference>
<evidence type="ECO:0000259" key="2">
    <source>
        <dbReference type="Pfam" id="PF09335"/>
    </source>
</evidence>
<accession>A0A0E2BBH0</accession>
<evidence type="ECO:0000313" key="3">
    <source>
        <dbReference type="EMBL" id="EKO14480.1"/>
    </source>
</evidence>
<sequence>MTSKECSTENEEVAGKEPDRVVRKLFRQTLVGIVILVLGVVFLARVFPEPVLVVSQKFIEITGVFGVGVGIMLADSLHVFIPPDVFLMLAVAGKLNSVLVIASASIGSLIGGSVSYLTGRILLPKMERISIFVKRHEQKLEHYLHRYGFWAVVLAALTPLPYSWVSLAAGAMKMKYSLFFRGCLFRIPRFIIFYYLIQFGWVGGGM</sequence>
<evidence type="ECO:0000256" key="1">
    <source>
        <dbReference type="SAM" id="Phobius"/>
    </source>
</evidence>
<dbReference type="InterPro" id="IPR032816">
    <property type="entry name" value="VTT_dom"/>
</dbReference>
<feature type="domain" description="VTT" evidence="2">
    <location>
        <begin position="83"/>
        <end position="198"/>
    </location>
</feature>
<keyword evidence="1" id="KW-0472">Membrane</keyword>
<dbReference type="RefSeq" id="WP_004759318.1">
    <property type="nucleotide sequence ID" value="NZ_AHMY02000054.1"/>
</dbReference>
<keyword evidence="1" id="KW-0812">Transmembrane</keyword>
<dbReference type="PANTHER" id="PTHR42709:SF11">
    <property type="entry name" value="DEDA FAMILY PROTEIN"/>
    <property type="match status" value="1"/>
</dbReference>
<gene>
    <name evidence="3" type="ORF">LEP1GSC081_3831</name>
</gene>
<dbReference type="PANTHER" id="PTHR42709">
    <property type="entry name" value="ALKALINE PHOSPHATASE LIKE PROTEIN"/>
    <property type="match status" value="1"/>
</dbReference>
<keyword evidence="1" id="KW-1133">Transmembrane helix</keyword>
<protein>
    <submittedName>
        <fullName evidence="3">SNARE-like domain protein</fullName>
    </submittedName>
</protein>
<name>A0A0E2BBH0_9LEPT</name>
<reference evidence="3 4" key="1">
    <citation type="submission" date="2012-10" db="EMBL/GenBank/DDBJ databases">
        <authorList>
            <person name="Harkins D.M."/>
            <person name="Durkin A.S."/>
            <person name="Brinkac L.M."/>
            <person name="Selengut J.D."/>
            <person name="Sanka R."/>
            <person name="DePew J."/>
            <person name="Purushe J."/>
            <person name="Peacock S.J."/>
            <person name="Thaipadungpanit J."/>
            <person name="Wuthiekanun V.W."/>
            <person name="Day N.P."/>
            <person name="Vinetz J.M."/>
            <person name="Sutton G.G."/>
            <person name="Nelson W.C."/>
            <person name="Fouts D.E."/>
        </authorList>
    </citation>
    <scope>NUCLEOTIDE SEQUENCE [LARGE SCALE GENOMIC DNA]</scope>
    <source>
        <strain evidence="3 4">H1</strain>
    </source>
</reference>
<organism evidence="3 4">
    <name type="scientific">Leptospira kirschneri str. H1</name>
    <dbReference type="NCBI Taxonomy" id="1049966"/>
    <lineage>
        <taxon>Bacteria</taxon>
        <taxon>Pseudomonadati</taxon>
        <taxon>Spirochaetota</taxon>
        <taxon>Spirochaetia</taxon>
        <taxon>Leptospirales</taxon>
        <taxon>Leptospiraceae</taxon>
        <taxon>Leptospira</taxon>
    </lineage>
</organism>
<dbReference type="GeneID" id="34314362"/>
<feature type="transmembrane region" description="Helical" evidence="1">
    <location>
        <begin position="176"/>
        <end position="197"/>
    </location>
</feature>
<comment type="caution">
    <text evidence="3">The sequence shown here is derived from an EMBL/GenBank/DDBJ whole genome shotgun (WGS) entry which is preliminary data.</text>
</comment>
<dbReference type="AlphaFoldDB" id="A0A0E2BBH0"/>
<dbReference type="Proteomes" id="UP000006253">
    <property type="component" value="Unassembled WGS sequence"/>
</dbReference>
<proteinExistence type="predicted"/>
<evidence type="ECO:0000313" key="4">
    <source>
        <dbReference type="Proteomes" id="UP000006253"/>
    </source>
</evidence>
<feature type="transmembrane region" description="Helical" evidence="1">
    <location>
        <begin position="101"/>
        <end position="123"/>
    </location>
</feature>
<dbReference type="InterPro" id="IPR051311">
    <property type="entry name" value="DedA_domain"/>
</dbReference>
<dbReference type="Pfam" id="PF09335">
    <property type="entry name" value="VTT_dom"/>
    <property type="match status" value="1"/>
</dbReference>